<dbReference type="PROSITE" id="PS51683">
    <property type="entry name" value="SAM_OMT_II"/>
    <property type="match status" value="1"/>
</dbReference>
<feature type="domain" description="O-methyltransferase C-terminal" evidence="4">
    <location>
        <begin position="259"/>
        <end position="387"/>
    </location>
</feature>
<dbReference type="PANTHER" id="PTHR43712">
    <property type="entry name" value="PUTATIVE (AFU_ORTHOLOGUE AFUA_4G14580)-RELATED"/>
    <property type="match status" value="1"/>
</dbReference>
<dbReference type="InterPro" id="IPR029063">
    <property type="entry name" value="SAM-dependent_MTases_sf"/>
</dbReference>
<evidence type="ECO:0000256" key="3">
    <source>
        <dbReference type="ARBA" id="ARBA00022691"/>
    </source>
</evidence>
<dbReference type="Gene3D" id="3.40.50.150">
    <property type="entry name" value="Vaccinia Virus protein VP39"/>
    <property type="match status" value="1"/>
</dbReference>
<keyword evidence="7" id="KW-1185">Reference proteome</keyword>
<dbReference type="InterPro" id="IPR001077">
    <property type="entry name" value="COMT_C"/>
</dbReference>
<evidence type="ECO:0000313" key="6">
    <source>
        <dbReference type="EMBL" id="KDR66888.1"/>
    </source>
</evidence>
<dbReference type="PANTHER" id="PTHR43712:SF2">
    <property type="entry name" value="O-METHYLTRANSFERASE CICE"/>
    <property type="match status" value="1"/>
</dbReference>
<dbReference type="AlphaFoldDB" id="A0A067SJF5"/>
<dbReference type="STRING" id="685588.A0A067SJF5"/>
<dbReference type="Pfam" id="PF00891">
    <property type="entry name" value="Methyltransf_2"/>
    <property type="match status" value="1"/>
</dbReference>
<reference evidence="7" key="1">
    <citation type="journal article" date="2014" name="Proc. Natl. Acad. Sci. U.S.A.">
        <title>Extensive sampling of basidiomycete genomes demonstrates inadequacy of the white-rot/brown-rot paradigm for wood decay fungi.</title>
        <authorList>
            <person name="Riley R."/>
            <person name="Salamov A.A."/>
            <person name="Brown D.W."/>
            <person name="Nagy L.G."/>
            <person name="Floudas D."/>
            <person name="Held B.W."/>
            <person name="Levasseur A."/>
            <person name="Lombard V."/>
            <person name="Morin E."/>
            <person name="Otillar R."/>
            <person name="Lindquist E.A."/>
            <person name="Sun H."/>
            <person name="LaButti K.M."/>
            <person name="Schmutz J."/>
            <person name="Jabbour D."/>
            <person name="Luo H."/>
            <person name="Baker S.E."/>
            <person name="Pisabarro A.G."/>
            <person name="Walton J.D."/>
            <person name="Blanchette R.A."/>
            <person name="Henrissat B."/>
            <person name="Martin F."/>
            <person name="Cullen D."/>
            <person name="Hibbett D.S."/>
            <person name="Grigoriev I.V."/>
        </authorList>
    </citation>
    <scope>NUCLEOTIDE SEQUENCE [LARGE SCALE GENOMIC DNA]</scope>
    <source>
        <strain evidence="7">CBS 339.88</strain>
    </source>
</reference>
<dbReference type="InterPro" id="IPR036390">
    <property type="entry name" value="WH_DNA-bd_sf"/>
</dbReference>
<evidence type="ECO:0000256" key="1">
    <source>
        <dbReference type="ARBA" id="ARBA00022603"/>
    </source>
</evidence>
<dbReference type="Proteomes" id="UP000027222">
    <property type="component" value="Unassembled WGS sequence"/>
</dbReference>
<dbReference type="Pfam" id="PF08100">
    <property type="entry name" value="Dimerisation"/>
    <property type="match status" value="1"/>
</dbReference>
<accession>A0A067SJF5</accession>
<proteinExistence type="predicted"/>
<organism evidence="6 7">
    <name type="scientific">Galerina marginata (strain CBS 339.88)</name>
    <dbReference type="NCBI Taxonomy" id="685588"/>
    <lineage>
        <taxon>Eukaryota</taxon>
        <taxon>Fungi</taxon>
        <taxon>Dikarya</taxon>
        <taxon>Basidiomycota</taxon>
        <taxon>Agaricomycotina</taxon>
        <taxon>Agaricomycetes</taxon>
        <taxon>Agaricomycetidae</taxon>
        <taxon>Agaricales</taxon>
        <taxon>Agaricineae</taxon>
        <taxon>Strophariaceae</taxon>
        <taxon>Galerina</taxon>
    </lineage>
</organism>
<keyword evidence="1" id="KW-0489">Methyltransferase</keyword>
<dbReference type="EMBL" id="KL142419">
    <property type="protein sequence ID" value="KDR66888.1"/>
    <property type="molecule type" value="Genomic_DNA"/>
</dbReference>
<evidence type="ECO:0000259" key="5">
    <source>
        <dbReference type="Pfam" id="PF08100"/>
    </source>
</evidence>
<keyword evidence="3" id="KW-0949">S-adenosyl-L-methionine</keyword>
<dbReference type="InterPro" id="IPR036388">
    <property type="entry name" value="WH-like_DNA-bd_sf"/>
</dbReference>
<dbReference type="SUPFAM" id="SSF53335">
    <property type="entry name" value="S-adenosyl-L-methionine-dependent methyltransferases"/>
    <property type="match status" value="1"/>
</dbReference>
<sequence>MSQCMISELASLILTSVGTLEKVCRENKFPIPDLNAPGFSPESEAFRSNSAAAEAAKLAAAACMQLAAALLPPTDAMYGLVVGDHHSAAVRVCLEANVTEILREGGPDGLHVNDIAAKCGLDPSKLGRIMRYLANYHVYRELKPDIFTNNRVSGTLDTGKSCKDISTDPESKYDSTGFPALVSHHLDLNHKCSAVAWDVLRDPILGHSKDLTNTVFSRGLSTDMTFWQFFGHPDNYLRHRRMGFAIQGIAAVQPIDMIFKAFNWEALPKYSLVVDVGGGLGVSIMPVARKYGDLNIVIQDQQKVVEAGKRLWLDKFPEALDDGRVKLEAHDFFSPQCAKNASVFLVKHVLHNWPKPYMTKILHQLREAATKDTVLIIIDNVLPYACRSDPEGFVYTDSGVKEAPEPLLPNYGAVGNAAYTLDMTMMFNFNAEGHTVLGLKALLAETGWRMSRIHAIDPKNFFLQSVEASPM</sequence>
<feature type="domain" description="O-methyltransferase dimerisation" evidence="5">
    <location>
        <begin position="86"/>
        <end position="156"/>
    </location>
</feature>
<evidence type="ECO:0000256" key="2">
    <source>
        <dbReference type="ARBA" id="ARBA00022679"/>
    </source>
</evidence>
<dbReference type="GO" id="GO:0008171">
    <property type="term" value="F:O-methyltransferase activity"/>
    <property type="evidence" value="ECO:0007669"/>
    <property type="project" value="InterPro"/>
</dbReference>
<dbReference type="SUPFAM" id="SSF46785">
    <property type="entry name" value="Winged helix' DNA-binding domain"/>
    <property type="match status" value="1"/>
</dbReference>
<name>A0A067SJF5_GALM3</name>
<dbReference type="Gene3D" id="1.10.10.10">
    <property type="entry name" value="Winged helix-like DNA-binding domain superfamily/Winged helix DNA-binding domain"/>
    <property type="match status" value="1"/>
</dbReference>
<dbReference type="HOGENOM" id="CLU_005533_0_3_1"/>
<evidence type="ECO:0000313" key="7">
    <source>
        <dbReference type="Proteomes" id="UP000027222"/>
    </source>
</evidence>
<dbReference type="GO" id="GO:0032259">
    <property type="term" value="P:methylation"/>
    <property type="evidence" value="ECO:0007669"/>
    <property type="project" value="UniProtKB-KW"/>
</dbReference>
<dbReference type="OrthoDB" id="2410195at2759"/>
<protein>
    <submittedName>
        <fullName evidence="6">Uncharacterized protein</fullName>
    </submittedName>
</protein>
<dbReference type="InterPro" id="IPR016461">
    <property type="entry name" value="COMT-like"/>
</dbReference>
<gene>
    <name evidence="6" type="ORF">GALMADRAFT_232294</name>
</gene>
<dbReference type="InterPro" id="IPR012967">
    <property type="entry name" value="COMT_dimerisation"/>
</dbReference>
<keyword evidence="2" id="KW-0808">Transferase</keyword>
<evidence type="ECO:0000259" key="4">
    <source>
        <dbReference type="Pfam" id="PF00891"/>
    </source>
</evidence>